<dbReference type="Pfam" id="PF25788">
    <property type="entry name" value="Ig_Rha78A_N"/>
    <property type="match status" value="1"/>
</dbReference>
<dbReference type="PATRIC" id="fig|931276.5.peg.2923"/>
<feature type="domain" description="Alpha-L-rhamnosidase C-terminal" evidence="7">
    <location>
        <begin position="778"/>
        <end position="846"/>
    </location>
</feature>
<dbReference type="PANTHER" id="PTHR33307">
    <property type="entry name" value="ALPHA-RHAMNOSIDASE (EUROFUNG)"/>
    <property type="match status" value="1"/>
</dbReference>
<sequence>MKIVRLRTNHFKNPLGCNVSDLSLSWVVEETNAKKQESAQVIISNNDKFNLESIIYDSGKCKDADSRSFRPNIKLEPCTRYYWKVKVIGDNGDLAESDIATFETGKVNESWNGIWITPDLNKDVHPYMRKDFEVDGSIKSARVYATAAGIYEMEINGEKISEEYLLPGYSVYDCWMQYQTFDVTKYLKRGKNVIGAMLGKGWFSGRFGLGGLENTYGDRMALICELIITKEDGSKMIIATDESWKSHAGPISKSGIYDGEHYNANNEINDWSKETCDDSNWTGVKPIELKVGAMEERLSPPIIKHEYFKPKKIITPKGELVLDFGQNMAGWVEFEVNLPKDARVFMQYGELLQKGYFYRDNLRSAKAEYEYISNGKKSHVRPHFTYYGFRYVKVDGIENLNPDDFKAYAIHSHMDELGEIKTSDERVNRLILNAKWGQKGNFVDIPTDCPQRDERMGWTGDTQVFSGTASFFTDTTAFYNKYMKELREEQKLINGSVPVIIPRVRNQREVGTGHGSSAWGDVATILPWTTYLYFGDKSMLEKHYAAMKAWVDYIIREDEADGGKRLWQTGDHIADWLALDNPDKSDIFNGGTDQYYVATVYYYYSVKLAADTAEAIGKKDDAEYYRKIQKEVKEAFCNEYITPNGKISIDTQTAHVLALFMDLLPKEHINRVAEALKTKLVDKGIHLDTGFVGTPYICRVLSSVEANNFAYKLLINDDFPSWLYSINKGATTIWERWNSINTDGSVSSTGMNSMNHYAYGSVVEWIARDVCGLNPVFDKPGFKKALIKPQPFAYLKNANIKYKSASGTYVSSWELSEDEKVKYAFDVPFNCEAEIILPDAKLTDVVLKGDKPINIEERDGNVILKVEAGKFEAVYKPTQDYYPCLNINSSLKDVLENEEGIEILRKYIGASLDGFQNIPELRDMSFNKPLTANPIFGPLSLLNQEQIDALAIELSKCRVKI</sequence>
<dbReference type="Gene3D" id="2.60.420.10">
    <property type="entry name" value="Maltose phosphorylase, domain 3"/>
    <property type="match status" value="1"/>
</dbReference>
<evidence type="ECO:0000313" key="8">
    <source>
        <dbReference type="EMBL" id="AGF56667.1"/>
    </source>
</evidence>
<protein>
    <recommendedName>
        <fullName evidence="2">alpha-L-rhamnosidase</fullName>
        <ecNumber evidence="2">3.2.1.40</ecNumber>
    </recommendedName>
</protein>
<organism evidence="8 9">
    <name type="scientific">Clostridium saccharoperbutylacetonicum N1-4(HMT)</name>
    <dbReference type="NCBI Taxonomy" id="931276"/>
    <lineage>
        <taxon>Bacteria</taxon>
        <taxon>Bacillati</taxon>
        <taxon>Bacillota</taxon>
        <taxon>Clostridia</taxon>
        <taxon>Eubacteriales</taxon>
        <taxon>Clostridiaceae</taxon>
        <taxon>Clostridium</taxon>
    </lineage>
</organism>
<dbReference type="InterPro" id="IPR035398">
    <property type="entry name" value="Bac_rhamnosid_C"/>
</dbReference>
<dbReference type="InterPro" id="IPR013737">
    <property type="entry name" value="Bac_rhamnosid_N"/>
</dbReference>
<feature type="domain" description="Alpha-L-rhamnosidase concanavalin-like" evidence="4">
    <location>
        <begin position="315"/>
        <end position="411"/>
    </location>
</feature>
<evidence type="ECO:0000313" key="9">
    <source>
        <dbReference type="Proteomes" id="UP000011728"/>
    </source>
</evidence>
<evidence type="ECO:0000256" key="1">
    <source>
        <dbReference type="ARBA" id="ARBA00001445"/>
    </source>
</evidence>
<dbReference type="OrthoDB" id="9761045at2"/>
<dbReference type="InterPro" id="IPR013783">
    <property type="entry name" value="Ig-like_fold"/>
</dbReference>
<dbReference type="InterPro" id="IPR035396">
    <property type="entry name" value="Bac_rhamnosid6H"/>
</dbReference>
<dbReference type="Proteomes" id="UP000011728">
    <property type="component" value="Chromosome"/>
</dbReference>
<dbReference type="RefSeq" id="WP_015392986.1">
    <property type="nucleotide sequence ID" value="NC_020291.1"/>
</dbReference>
<dbReference type="KEGG" id="csr:Cspa_c29060"/>
<dbReference type="InterPro" id="IPR016007">
    <property type="entry name" value="Alpha_rhamnosid"/>
</dbReference>
<evidence type="ECO:0000259" key="5">
    <source>
        <dbReference type="Pfam" id="PF08531"/>
    </source>
</evidence>
<dbReference type="Pfam" id="PF17389">
    <property type="entry name" value="Bac_rhamnosid6H"/>
    <property type="match status" value="1"/>
</dbReference>
<dbReference type="Gene3D" id="2.60.40.10">
    <property type="entry name" value="Immunoglobulins"/>
    <property type="match status" value="1"/>
</dbReference>
<keyword evidence="8" id="KW-0326">Glycosidase</keyword>
<dbReference type="Pfam" id="PF05592">
    <property type="entry name" value="Bac_rhamnosid"/>
    <property type="match status" value="1"/>
</dbReference>
<dbReference type="Pfam" id="PF17390">
    <property type="entry name" value="Bac_rhamnosid_C"/>
    <property type="match status" value="1"/>
</dbReference>
<dbReference type="Gene3D" id="2.60.120.260">
    <property type="entry name" value="Galactose-binding domain-like"/>
    <property type="match status" value="2"/>
</dbReference>
<dbReference type="Pfam" id="PF08531">
    <property type="entry name" value="Bac_rhamnosid_N"/>
    <property type="match status" value="1"/>
</dbReference>
<comment type="catalytic activity">
    <reaction evidence="1">
        <text>Hydrolysis of terminal non-reducing alpha-L-rhamnose residues in alpha-L-rhamnosides.</text>
        <dbReference type="EC" id="3.2.1.40"/>
    </reaction>
</comment>
<gene>
    <name evidence="8" type="primary">ramA1</name>
    <name evidence="8" type="ORF">Cspa_c29060</name>
</gene>
<accession>M1MZ41</accession>
<proteinExistence type="predicted"/>
<dbReference type="GO" id="GO:0030596">
    <property type="term" value="F:alpha-L-rhamnosidase activity"/>
    <property type="evidence" value="ECO:0007669"/>
    <property type="project" value="UniProtKB-EC"/>
</dbReference>
<dbReference type="EC" id="3.2.1.40" evidence="2"/>
<dbReference type="SUPFAM" id="SSF48208">
    <property type="entry name" value="Six-hairpin glycosidases"/>
    <property type="match status" value="1"/>
</dbReference>
<dbReference type="eggNOG" id="COG3408">
    <property type="taxonomic scope" value="Bacteria"/>
</dbReference>
<dbReference type="InterPro" id="IPR012341">
    <property type="entry name" value="6hp_glycosidase-like_sf"/>
</dbReference>
<dbReference type="InterPro" id="IPR008928">
    <property type="entry name" value="6-hairpin_glycosidase_sf"/>
</dbReference>
<evidence type="ECO:0000256" key="3">
    <source>
        <dbReference type="ARBA" id="ARBA00022801"/>
    </source>
</evidence>
<dbReference type="PIRSF" id="PIRSF010631">
    <property type="entry name" value="A-rhamnsds"/>
    <property type="match status" value="1"/>
</dbReference>
<feature type="domain" description="Alpha-L-rhamnosidase six-hairpin glycosidase" evidence="6">
    <location>
        <begin position="416"/>
        <end position="770"/>
    </location>
</feature>
<dbReference type="AlphaFoldDB" id="M1MZ41"/>
<feature type="domain" description="Bacterial alpha-L-rhamnosidase N-terminal" evidence="5">
    <location>
        <begin position="137"/>
        <end position="306"/>
    </location>
</feature>
<keyword evidence="9" id="KW-1185">Reference proteome</keyword>
<evidence type="ECO:0000259" key="6">
    <source>
        <dbReference type="Pfam" id="PF17389"/>
    </source>
</evidence>
<evidence type="ECO:0000259" key="7">
    <source>
        <dbReference type="Pfam" id="PF17390"/>
    </source>
</evidence>
<name>M1MZ41_9CLOT</name>
<evidence type="ECO:0000259" key="4">
    <source>
        <dbReference type="Pfam" id="PF05592"/>
    </source>
</evidence>
<dbReference type="PANTHER" id="PTHR33307:SF6">
    <property type="entry name" value="ALPHA-RHAMNOSIDASE (EUROFUNG)-RELATED"/>
    <property type="match status" value="1"/>
</dbReference>
<reference evidence="8 9" key="1">
    <citation type="submission" date="2013-02" db="EMBL/GenBank/DDBJ databases">
        <title>Genome sequence of Clostridium saccharoperbutylacetonicum N1-4(HMT).</title>
        <authorList>
            <person name="Poehlein A."/>
            <person name="Daniel R."/>
        </authorList>
    </citation>
    <scope>NUCLEOTIDE SEQUENCE [LARGE SCALE GENOMIC DNA]</scope>
    <source>
        <strain evidence="9">N1-4(HMT)</strain>
    </source>
</reference>
<dbReference type="HOGENOM" id="CLU_002926_0_1_9"/>
<dbReference type="GO" id="GO:0005975">
    <property type="term" value="P:carbohydrate metabolic process"/>
    <property type="evidence" value="ECO:0007669"/>
    <property type="project" value="InterPro"/>
</dbReference>
<dbReference type="Gene3D" id="1.50.10.10">
    <property type="match status" value="1"/>
</dbReference>
<evidence type="ECO:0000256" key="2">
    <source>
        <dbReference type="ARBA" id="ARBA00012652"/>
    </source>
</evidence>
<keyword evidence="3 8" id="KW-0378">Hydrolase</keyword>
<dbReference type="InterPro" id="IPR008902">
    <property type="entry name" value="Rhamnosid_concanavalin"/>
</dbReference>
<dbReference type="EMBL" id="CP004121">
    <property type="protein sequence ID" value="AGF56667.1"/>
    <property type="molecule type" value="Genomic_DNA"/>
</dbReference>